<dbReference type="Gene3D" id="3.40.190.10">
    <property type="entry name" value="Periplasmic binding protein-like II"/>
    <property type="match status" value="1"/>
</dbReference>
<keyword evidence="2" id="KW-0732">Signal</keyword>
<dbReference type="InterPro" id="IPR005064">
    <property type="entry name" value="BUG"/>
</dbReference>
<evidence type="ECO:0000256" key="2">
    <source>
        <dbReference type="SAM" id="SignalP"/>
    </source>
</evidence>
<evidence type="ECO:0000313" key="3">
    <source>
        <dbReference type="EMBL" id="RPJ93107.1"/>
    </source>
</evidence>
<reference evidence="3 4" key="1">
    <citation type="submission" date="2018-08" db="EMBL/GenBank/DDBJ databases">
        <title>Achromobacter xylosoxidans Genome sequencing and assembly.</title>
        <authorList>
            <person name="Wang R."/>
            <person name="Rensing C."/>
            <person name="Li Y."/>
        </authorList>
    </citation>
    <scope>NUCLEOTIDE SEQUENCE [LARGE SCALE GENOMIC DNA]</scope>
    <source>
        <strain evidence="3 4">GD003A</strain>
    </source>
</reference>
<name>A0A424WJ37_ALCXX</name>
<dbReference type="PANTHER" id="PTHR42928">
    <property type="entry name" value="TRICARBOXYLATE-BINDING PROTEIN"/>
    <property type="match status" value="1"/>
</dbReference>
<accession>A0A424WJ37</accession>
<comment type="similarity">
    <text evidence="1">Belongs to the UPF0065 (bug) family.</text>
</comment>
<comment type="caution">
    <text evidence="3">The sequence shown here is derived from an EMBL/GenBank/DDBJ whole genome shotgun (WGS) entry which is preliminary data.</text>
</comment>
<evidence type="ECO:0000313" key="4">
    <source>
        <dbReference type="Proteomes" id="UP000285324"/>
    </source>
</evidence>
<dbReference type="AlphaFoldDB" id="A0A424WJ37"/>
<feature type="signal peptide" evidence="2">
    <location>
        <begin position="1"/>
        <end position="24"/>
    </location>
</feature>
<gene>
    <name evidence="3" type="ORF">DY367_04135</name>
</gene>
<dbReference type="Pfam" id="PF03401">
    <property type="entry name" value="TctC"/>
    <property type="match status" value="1"/>
</dbReference>
<dbReference type="Proteomes" id="UP000285324">
    <property type="component" value="Unassembled WGS sequence"/>
</dbReference>
<dbReference type="InterPro" id="IPR042100">
    <property type="entry name" value="Bug_dom1"/>
</dbReference>
<dbReference type="PANTHER" id="PTHR42928:SF5">
    <property type="entry name" value="BLR1237 PROTEIN"/>
    <property type="match status" value="1"/>
</dbReference>
<organism evidence="3 4">
    <name type="scientific">Alcaligenes xylosoxydans xylosoxydans</name>
    <name type="common">Achromobacter xylosoxidans</name>
    <dbReference type="NCBI Taxonomy" id="85698"/>
    <lineage>
        <taxon>Bacteria</taxon>
        <taxon>Pseudomonadati</taxon>
        <taxon>Pseudomonadota</taxon>
        <taxon>Betaproteobacteria</taxon>
        <taxon>Burkholderiales</taxon>
        <taxon>Alcaligenaceae</taxon>
        <taxon>Achromobacter</taxon>
    </lineage>
</organism>
<dbReference type="PIRSF" id="PIRSF017082">
    <property type="entry name" value="YflP"/>
    <property type="match status" value="1"/>
</dbReference>
<dbReference type="OrthoDB" id="8805276at2"/>
<dbReference type="SUPFAM" id="SSF53850">
    <property type="entry name" value="Periplasmic binding protein-like II"/>
    <property type="match status" value="1"/>
</dbReference>
<protein>
    <submittedName>
        <fullName evidence="3">Tripartite tricarboxylate transporter substrate binding protein</fullName>
    </submittedName>
</protein>
<proteinExistence type="inferred from homology"/>
<feature type="chain" id="PRO_5019316159" evidence="2">
    <location>
        <begin position="25"/>
        <end position="327"/>
    </location>
</feature>
<dbReference type="EMBL" id="QVXO01000004">
    <property type="protein sequence ID" value="RPJ93107.1"/>
    <property type="molecule type" value="Genomic_DNA"/>
</dbReference>
<evidence type="ECO:0000256" key="1">
    <source>
        <dbReference type="ARBA" id="ARBA00006987"/>
    </source>
</evidence>
<dbReference type="CDD" id="cd07012">
    <property type="entry name" value="PBP2_Bug_TTT"/>
    <property type="match status" value="1"/>
</dbReference>
<sequence>MKKIKNFLLLASMSVAMCGGQAMAADYPARPVSLVIGFGAGGPTDVIGRYVAQQLGDKLGQAVVVENRPGANGLIALQYVKKAKPDGYTLLLASSGSLAIEPMYRKSIDYNVFKDFTIIAPVAQYPYVMAVNAQSSVKSIPDLVAAGKAAKQPLTFGSAGMGADNHLAGEWFAKRMGVPLLHVPYSGGDAALVNGMLSGGIDMALISGAVALPQVQVGKLRAIGVGTKERVSFLPEVPTVIEATGQADFLIGPWNGIVGPAGMDPAIAGKIETAVQEILKTEKSQKTLLGHGQYPFLGSGQDFSNYIKAQQDHWAEVIKSSELEKLD</sequence>
<dbReference type="Gene3D" id="3.40.190.150">
    <property type="entry name" value="Bordetella uptake gene, domain 1"/>
    <property type="match status" value="1"/>
</dbReference>